<protein>
    <submittedName>
        <fullName evidence="5">Uncharacterized protein</fullName>
    </submittedName>
</protein>
<evidence type="ECO:0000256" key="1">
    <source>
        <dbReference type="ARBA" id="ARBA00022676"/>
    </source>
</evidence>
<dbReference type="InterPro" id="IPR008630">
    <property type="entry name" value="Glyco_trans_34"/>
</dbReference>
<evidence type="ECO:0000256" key="4">
    <source>
        <dbReference type="SAM" id="Phobius"/>
    </source>
</evidence>
<dbReference type="GO" id="GO:0016020">
    <property type="term" value="C:membrane"/>
    <property type="evidence" value="ECO:0007669"/>
    <property type="project" value="InterPro"/>
</dbReference>
<gene>
    <name evidence="5" type="ORF">POBO1169_LOCUS11889</name>
</gene>
<keyword evidence="4" id="KW-0812">Transmembrane</keyword>
<name>A0A7S0RCL4_9CHLO</name>
<keyword evidence="1" id="KW-0328">Glycosyltransferase</keyword>
<evidence type="ECO:0000256" key="3">
    <source>
        <dbReference type="SAM" id="MobiDB-lite"/>
    </source>
</evidence>
<dbReference type="GO" id="GO:0016757">
    <property type="term" value="F:glycosyltransferase activity"/>
    <property type="evidence" value="ECO:0007669"/>
    <property type="project" value="UniProtKB-KW"/>
</dbReference>
<evidence type="ECO:0000313" key="5">
    <source>
        <dbReference type="EMBL" id="CAD8673670.1"/>
    </source>
</evidence>
<keyword evidence="2" id="KW-0808">Transferase</keyword>
<reference evidence="5" key="1">
    <citation type="submission" date="2021-01" db="EMBL/GenBank/DDBJ databases">
        <authorList>
            <person name="Corre E."/>
            <person name="Pelletier E."/>
            <person name="Niang G."/>
            <person name="Scheremetjew M."/>
            <person name="Finn R."/>
            <person name="Kale V."/>
            <person name="Holt S."/>
            <person name="Cochrane G."/>
            <person name="Meng A."/>
            <person name="Brown T."/>
            <person name="Cohen L."/>
        </authorList>
    </citation>
    <scope>NUCLEOTIDE SEQUENCE</scope>
    <source>
        <strain evidence="5">CCMP722</strain>
    </source>
</reference>
<feature type="compositionally biased region" description="Basic and acidic residues" evidence="3">
    <location>
        <begin position="49"/>
        <end position="62"/>
    </location>
</feature>
<feature type="region of interest" description="Disordered" evidence="3">
    <location>
        <begin position="49"/>
        <end position="95"/>
    </location>
</feature>
<dbReference type="EMBL" id="HBFA01023357">
    <property type="protein sequence ID" value="CAD8673670.1"/>
    <property type="molecule type" value="Transcribed_RNA"/>
</dbReference>
<accession>A0A7S0RCL4</accession>
<organism evidence="5">
    <name type="scientific">Pyramimonas obovata</name>
    <dbReference type="NCBI Taxonomy" id="1411642"/>
    <lineage>
        <taxon>Eukaryota</taxon>
        <taxon>Viridiplantae</taxon>
        <taxon>Chlorophyta</taxon>
        <taxon>Pyramimonadophyceae</taxon>
        <taxon>Pyramimonadales</taxon>
        <taxon>Pyramimonadaceae</taxon>
        <taxon>Pyramimonas</taxon>
        <taxon>Pyramimonas incertae sedis</taxon>
    </lineage>
</organism>
<dbReference type="AlphaFoldDB" id="A0A7S0RCL4"/>
<proteinExistence type="predicted"/>
<feature type="transmembrane region" description="Helical" evidence="4">
    <location>
        <begin position="12"/>
        <end position="34"/>
    </location>
</feature>
<keyword evidence="4" id="KW-0472">Membrane</keyword>
<keyword evidence="4" id="KW-1133">Transmembrane helix</keyword>
<feature type="compositionally biased region" description="Pro residues" evidence="3">
    <location>
        <begin position="77"/>
        <end position="95"/>
    </location>
</feature>
<dbReference type="Pfam" id="PF05637">
    <property type="entry name" value="Glyco_transf_34"/>
    <property type="match status" value="1"/>
</dbReference>
<sequence>MPSSIECKEGSLVLRISKPGGIGLLACLVLIFVYKDVMELLQFTLDPPHSTHDHASEAEETVHNASGHPRRSGPSFPVSPPPPPPPSPNPPRPPPIASLYTAYEWDYPFDPKQETFREADDALPLHPPSSERRPARPKAVLLTHDNRDWSKTRNYITYLQLWNFLYSQRHDLHFVYYKMIKGEILNEPVDGTTRGALAVENMNRLLPPAFQVPLDYSQEHCEPPPPGYETMMEMGCRGPDGCYIWNSWCKIKAMRHAMALFPETEYFLYMDSDATVGPEYAHISIARYAQHMEQLQHFSFESRPVAFGQELGGLGWNGYCKKMWAANLTCFNSGVVLAKRTDAAKAVLERWWELSTAVAARCNDPSAVLAPNQIAAPPGSAAANRAPVWMSEFACQHAGKFYTNSLRWRWPGEQPSMGAMHADPQWNQHIQVAWPDEPQYYWNLRHKRSRRPPPFVGPLGVDCFAHYPQAHCFVQHFFVSSQMKVEESVYVRTAVLQDLRTCLRVRRLLPAAAAAALCGSEEDDSPPQWASTDEMARMDQLAALLMPHVDQLDIA</sequence>
<evidence type="ECO:0000256" key="2">
    <source>
        <dbReference type="ARBA" id="ARBA00022679"/>
    </source>
</evidence>